<organism evidence="4 5">
    <name type="scientific">Candidatus Flavonifractor merdigallinarum</name>
    <dbReference type="NCBI Taxonomy" id="2838589"/>
    <lineage>
        <taxon>Bacteria</taxon>
        <taxon>Bacillati</taxon>
        <taxon>Bacillota</taxon>
        <taxon>Clostridia</taxon>
        <taxon>Eubacteriales</taxon>
        <taxon>Oscillospiraceae</taxon>
        <taxon>Flavonifractor</taxon>
    </lineage>
</organism>
<dbReference type="PANTHER" id="PTHR43156">
    <property type="entry name" value="STAGE II SPORULATION PROTEIN E-RELATED"/>
    <property type="match status" value="1"/>
</dbReference>
<dbReference type="SUPFAM" id="SSF81606">
    <property type="entry name" value="PP2C-like"/>
    <property type="match status" value="1"/>
</dbReference>
<dbReference type="CDD" id="cd18773">
    <property type="entry name" value="PDC1_HK_sensor"/>
    <property type="match status" value="1"/>
</dbReference>
<comment type="caution">
    <text evidence="4">The sequence shown here is derived from an EMBL/GenBank/DDBJ whole genome shotgun (WGS) entry which is preliminary data.</text>
</comment>
<dbReference type="Proteomes" id="UP000823868">
    <property type="component" value="Unassembled WGS sequence"/>
</dbReference>
<feature type="domain" description="HAMP" evidence="3">
    <location>
        <begin position="228"/>
        <end position="289"/>
    </location>
</feature>
<dbReference type="PANTHER" id="PTHR43156:SF2">
    <property type="entry name" value="STAGE II SPORULATION PROTEIN E"/>
    <property type="match status" value="1"/>
</dbReference>
<evidence type="ECO:0000259" key="3">
    <source>
        <dbReference type="PROSITE" id="PS50885"/>
    </source>
</evidence>
<reference evidence="4" key="2">
    <citation type="submission" date="2021-04" db="EMBL/GenBank/DDBJ databases">
        <authorList>
            <person name="Gilroy R."/>
        </authorList>
    </citation>
    <scope>NUCLEOTIDE SEQUENCE</scope>
    <source>
        <strain evidence="4">ChiBcec16_6824</strain>
    </source>
</reference>
<dbReference type="InterPro" id="IPR001932">
    <property type="entry name" value="PPM-type_phosphatase-like_dom"/>
</dbReference>
<sequence>MNGKLKKIRVSLGQKWTAFLVLLGAVLSLVAILVSYQVFSSFMNRYYDQLGNNLVRTLASQLDPADLDHYYESRQTDAHYYEIQRFIRDLVENNEVQYLYVVRPEGDGVIFLFDSDMEMGDGSGYEGGAYCALGSYTDLFGEFAVYLDDFQNGRQVDPIIQNDPSYGWLMTASTPVLHEDGTLAGYVMADISMNEVMSIRQNFLMALGGLMVAITVTFLVLFLIFIRRRVVRPINQLTQATGEFIQSNESELASGTAKVNVPPIHTGDEVEQLADAFREMEQDMISYIQSFVKITAEKERIGAELNVATQIQADMLPRIFPAFPGREEFDIYATMNPAKEVGGDFYDFFLVDDDHLAVVIADVSGKGVPAALFMVIAKTIIKNHAQNKETPSEVFTQTNEQLCEGNDAGLFVTAWMGVLEISTGQFTYVNAGHNPPLLLRKGESFEWLKSRPGFVLAGMEGVRYRENTIQLNPGDRLYLYTDGVTEATNGAQELFGEERLQNALNEALDLPVQQLLKRIKECIDAFVGEAEQFDDITMLGLEYRQKGAGRDG</sequence>
<dbReference type="GO" id="GO:0007165">
    <property type="term" value="P:signal transduction"/>
    <property type="evidence" value="ECO:0007669"/>
    <property type="project" value="InterPro"/>
</dbReference>
<keyword evidence="2" id="KW-0812">Transmembrane</keyword>
<dbReference type="Pfam" id="PF00672">
    <property type="entry name" value="HAMP"/>
    <property type="match status" value="1"/>
</dbReference>
<feature type="transmembrane region" description="Helical" evidence="2">
    <location>
        <begin position="203"/>
        <end position="226"/>
    </location>
</feature>
<evidence type="ECO:0000313" key="4">
    <source>
        <dbReference type="EMBL" id="HIY22613.1"/>
    </source>
</evidence>
<evidence type="ECO:0000313" key="5">
    <source>
        <dbReference type="Proteomes" id="UP000823868"/>
    </source>
</evidence>
<keyword evidence="2" id="KW-0472">Membrane</keyword>
<dbReference type="CDD" id="cd06225">
    <property type="entry name" value="HAMP"/>
    <property type="match status" value="1"/>
</dbReference>
<dbReference type="SUPFAM" id="SSF158472">
    <property type="entry name" value="HAMP domain-like"/>
    <property type="match status" value="1"/>
</dbReference>
<evidence type="ECO:0000256" key="1">
    <source>
        <dbReference type="ARBA" id="ARBA00022801"/>
    </source>
</evidence>
<reference evidence="4" key="1">
    <citation type="journal article" date="2021" name="PeerJ">
        <title>Extensive microbial diversity within the chicken gut microbiome revealed by metagenomics and culture.</title>
        <authorList>
            <person name="Gilroy R."/>
            <person name="Ravi A."/>
            <person name="Getino M."/>
            <person name="Pursley I."/>
            <person name="Horton D.L."/>
            <person name="Alikhan N.F."/>
            <person name="Baker D."/>
            <person name="Gharbi K."/>
            <person name="Hall N."/>
            <person name="Watson M."/>
            <person name="Adriaenssens E.M."/>
            <person name="Foster-Nyarko E."/>
            <person name="Jarju S."/>
            <person name="Secka A."/>
            <person name="Antonio M."/>
            <person name="Oren A."/>
            <person name="Chaudhuri R.R."/>
            <person name="La Ragione R."/>
            <person name="Hildebrand F."/>
            <person name="Pallen M.J."/>
        </authorList>
    </citation>
    <scope>NUCLEOTIDE SEQUENCE</scope>
    <source>
        <strain evidence="4">ChiBcec16_6824</strain>
    </source>
</reference>
<dbReference type="Gene3D" id="3.60.40.10">
    <property type="entry name" value="PPM-type phosphatase domain"/>
    <property type="match status" value="1"/>
</dbReference>
<name>A0A9D1YAQ6_9FIRM</name>
<dbReference type="AlphaFoldDB" id="A0A9D1YAQ6"/>
<keyword evidence="1" id="KW-0378">Hydrolase</keyword>
<feature type="transmembrane region" description="Helical" evidence="2">
    <location>
        <begin position="16"/>
        <end position="39"/>
    </location>
</feature>
<dbReference type="Gene3D" id="6.10.340.10">
    <property type="match status" value="1"/>
</dbReference>
<dbReference type="Pfam" id="PF07228">
    <property type="entry name" value="SpoIIE"/>
    <property type="match status" value="1"/>
</dbReference>
<dbReference type="EMBL" id="DXDX01000217">
    <property type="protein sequence ID" value="HIY22613.1"/>
    <property type="molecule type" value="Genomic_DNA"/>
</dbReference>
<dbReference type="InterPro" id="IPR003660">
    <property type="entry name" value="HAMP_dom"/>
</dbReference>
<dbReference type="SMART" id="SM00331">
    <property type="entry name" value="PP2C_SIG"/>
    <property type="match status" value="1"/>
</dbReference>
<dbReference type="PROSITE" id="PS50885">
    <property type="entry name" value="HAMP"/>
    <property type="match status" value="1"/>
</dbReference>
<proteinExistence type="predicted"/>
<gene>
    <name evidence="4" type="ORF">H9841_12025</name>
</gene>
<dbReference type="InterPro" id="IPR052016">
    <property type="entry name" value="Bact_Sigma-Reg"/>
</dbReference>
<keyword evidence="2" id="KW-1133">Transmembrane helix</keyword>
<evidence type="ECO:0000256" key="2">
    <source>
        <dbReference type="SAM" id="Phobius"/>
    </source>
</evidence>
<accession>A0A9D1YAQ6</accession>
<protein>
    <submittedName>
        <fullName evidence="4">SpoIIE family protein phosphatase</fullName>
    </submittedName>
</protein>
<dbReference type="GO" id="GO:0016791">
    <property type="term" value="F:phosphatase activity"/>
    <property type="evidence" value="ECO:0007669"/>
    <property type="project" value="TreeGrafter"/>
</dbReference>
<dbReference type="GO" id="GO:0016020">
    <property type="term" value="C:membrane"/>
    <property type="evidence" value="ECO:0007669"/>
    <property type="project" value="InterPro"/>
</dbReference>
<dbReference type="InterPro" id="IPR036457">
    <property type="entry name" value="PPM-type-like_dom_sf"/>
</dbReference>